<evidence type="ECO:0000313" key="1">
    <source>
        <dbReference type="EMBL" id="OAE29765.1"/>
    </source>
</evidence>
<protein>
    <submittedName>
        <fullName evidence="1">Uncharacterized protein</fullName>
    </submittedName>
</protein>
<evidence type="ECO:0000313" key="2">
    <source>
        <dbReference type="Proteomes" id="UP000077202"/>
    </source>
</evidence>
<reference evidence="1" key="1">
    <citation type="submission" date="2016-03" db="EMBL/GenBank/DDBJ databases">
        <title>Mechanisms controlling the formation of the plant cell surface in tip-growing cells are functionally conserved among land plants.</title>
        <authorList>
            <person name="Honkanen S."/>
            <person name="Jones V.A."/>
            <person name="Morieri G."/>
            <person name="Champion C."/>
            <person name="Hetherington A.J."/>
            <person name="Kelly S."/>
            <person name="Saint-Marcoux D."/>
            <person name="Proust H."/>
            <person name="Prescott H."/>
            <person name="Dolan L."/>
        </authorList>
    </citation>
    <scope>NUCLEOTIDE SEQUENCE [LARGE SCALE GENOMIC DNA]</scope>
    <source>
        <tissue evidence="1">Whole gametophyte</tissue>
    </source>
</reference>
<dbReference type="EMBL" id="LVLJ01001429">
    <property type="protein sequence ID" value="OAE29765.1"/>
    <property type="molecule type" value="Genomic_DNA"/>
</dbReference>
<name>A0A176WC01_MARPO</name>
<keyword evidence="2" id="KW-1185">Reference proteome</keyword>
<organism evidence="1 2">
    <name type="scientific">Marchantia polymorpha subsp. ruderalis</name>
    <dbReference type="NCBI Taxonomy" id="1480154"/>
    <lineage>
        <taxon>Eukaryota</taxon>
        <taxon>Viridiplantae</taxon>
        <taxon>Streptophyta</taxon>
        <taxon>Embryophyta</taxon>
        <taxon>Marchantiophyta</taxon>
        <taxon>Marchantiopsida</taxon>
        <taxon>Marchantiidae</taxon>
        <taxon>Marchantiales</taxon>
        <taxon>Marchantiaceae</taxon>
        <taxon>Marchantia</taxon>
    </lineage>
</organism>
<proteinExistence type="predicted"/>
<accession>A0A176WC01</accession>
<comment type="caution">
    <text evidence="1">The sequence shown here is derived from an EMBL/GenBank/DDBJ whole genome shotgun (WGS) entry which is preliminary data.</text>
</comment>
<gene>
    <name evidence="1" type="ORF">AXG93_810s1060</name>
</gene>
<dbReference type="Proteomes" id="UP000077202">
    <property type="component" value="Unassembled WGS sequence"/>
</dbReference>
<dbReference type="AlphaFoldDB" id="A0A176WC01"/>
<sequence length="176" mass="19602">MDEMILRHGGDPNSVEELIDRVVEDVERIVAGIANTFGLGVFGLPCKKREKRLRQTKLECAELRRSSAAEKDLHTKVELKYVGLRIDISNAQKVKVELRDKVKVFQKVFEKELKRAEELTTTLSTRDQLHGAELALKVKELQDCKAARICVDKSLAGVAYAVYAVVAPVGGSQLRG</sequence>